<proteinExistence type="predicted"/>
<protein>
    <submittedName>
        <fullName evidence="1">Ferritin-like metal-binding protein YciE</fullName>
    </submittedName>
</protein>
<reference evidence="1 2" key="1">
    <citation type="submission" date="2018-04" db="EMBL/GenBank/DDBJ databases">
        <title>Genomic Encyclopedia of Type Strains, Phase III (KMG-III): the genomes of soil and plant-associated and newly described type strains.</title>
        <authorList>
            <person name="Whitman W."/>
        </authorList>
    </citation>
    <scope>NUCLEOTIDE SEQUENCE [LARGE SCALE GENOMIC DNA]</scope>
    <source>
        <strain evidence="1 2">NW12</strain>
    </source>
</reference>
<dbReference type="AlphaFoldDB" id="A0A2T4YLN3"/>
<name>A0A2T4YLN3_9SPHN</name>
<accession>A0A2T4YLN3</accession>
<dbReference type="PANTHER" id="PTHR30565:SF9">
    <property type="entry name" value="PROTEIN YCIF"/>
    <property type="match status" value="1"/>
</dbReference>
<dbReference type="InterPro" id="IPR047114">
    <property type="entry name" value="YciF"/>
</dbReference>
<dbReference type="PANTHER" id="PTHR30565">
    <property type="entry name" value="PROTEIN YCIF"/>
    <property type="match status" value="1"/>
</dbReference>
<dbReference type="RefSeq" id="WP_031393879.1">
    <property type="nucleotide sequence ID" value="NZ_CP128316.1"/>
</dbReference>
<dbReference type="InterPro" id="IPR010287">
    <property type="entry name" value="DUF892_YciF-like"/>
</dbReference>
<gene>
    <name evidence="1" type="ORF">C8J24_3442</name>
</gene>
<sequence>MGLFSKDIVTFDDLFLHQLQDVYYAENQITKALPKMVAKATAPALKQGFETHLRETEGQITRLERIFDLLGEKAKAVTCPAIDGIIKEANEVAGEIEDKAVLDAALIASAQAVEHYEITRYGTLIAWANQLGRADIAAILKETLDEEYATDDKLTAMATSSVNVKAEAVTA</sequence>
<dbReference type="EMBL" id="PZZN01000004">
    <property type="protein sequence ID" value="PTM44168.1"/>
    <property type="molecule type" value="Genomic_DNA"/>
</dbReference>
<dbReference type="InterPro" id="IPR009078">
    <property type="entry name" value="Ferritin-like_SF"/>
</dbReference>
<dbReference type="CDD" id="cd07909">
    <property type="entry name" value="YciF"/>
    <property type="match status" value="1"/>
</dbReference>
<organism evidence="1 2">
    <name type="scientific">Sphingomonas aerolata</name>
    <dbReference type="NCBI Taxonomy" id="185951"/>
    <lineage>
        <taxon>Bacteria</taxon>
        <taxon>Pseudomonadati</taxon>
        <taxon>Pseudomonadota</taxon>
        <taxon>Alphaproteobacteria</taxon>
        <taxon>Sphingomonadales</taxon>
        <taxon>Sphingomonadaceae</taxon>
        <taxon>Sphingomonas</taxon>
    </lineage>
</organism>
<evidence type="ECO:0000313" key="2">
    <source>
        <dbReference type="Proteomes" id="UP000240996"/>
    </source>
</evidence>
<comment type="caution">
    <text evidence="1">The sequence shown here is derived from an EMBL/GenBank/DDBJ whole genome shotgun (WGS) entry which is preliminary data.</text>
</comment>
<dbReference type="Pfam" id="PF05974">
    <property type="entry name" value="DUF892"/>
    <property type="match status" value="1"/>
</dbReference>
<keyword evidence="2" id="KW-1185">Reference proteome</keyword>
<dbReference type="SUPFAM" id="SSF47240">
    <property type="entry name" value="Ferritin-like"/>
    <property type="match status" value="1"/>
</dbReference>
<evidence type="ECO:0000313" key="1">
    <source>
        <dbReference type="EMBL" id="PTM44168.1"/>
    </source>
</evidence>
<dbReference type="Gene3D" id="1.20.1260.10">
    <property type="match status" value="1"/>
</dbReference>
<dbReference type="Proteomes" id="UP000240996">
    <property type="component" value="Unassembled WGS sequence"/>
</dbReference>
<dbReference type="InterPro" id="IPR012347">
    <property type="entry name" value="Ferritin-like"/>
</dbReference>